<dbReference type="InterPro" id="IPR027417">
    <property type="entry name" value="P-loop_NTPase"/>
</dbReference>
<reference evidence="5 6" key="1">
    <citation type="submission" date="2023-07" db="EMBL/GenBank/DDBJ databases">
        <title>Genomic Encyclopedia of Type Strains, Phase IV (KMG-IV): sequencing the most valuable type-strain genomes for metagenomic binning, comparative biology and taxonomic classification.</title>
        <authorList>
            <person name="Goeker M."/>
        </authorList>
    </citation>
    <scope>NUCLEOTIDE SEQUENCE [LARGE SCALE GENOMIC DNA]</scope>
    <source>
        <strain evidence="5 6">DSM 23837</strain>
    </source>
</reference>
<dbReference type="Proteomes" id="UP001223586">
    <property type="component" value="Unassembled WGS sequence"/>
</dbReference>
<evidence type="ECO:0000256" key="2">
    <source>
        <dbReference type="ARBA" id="ARBA00022741"/>
    </source>
</evidence>
<protein>
    <submittedName>
        <fullName evidence="5">ABC-2 type transport system ATP-binding protein</fullName>
    </submittedName>
</protein>
<dbReference type="PANTHER" id="PTHR42939">
    <property type="entry name" value="ABC TRANSPORTER ATP-BINDING PROTEIN ALBC-RELATED"/>
    <property type="match status" value="1"/>
</dbReference>
<dbReference type="InterPro" id="IPR003439">
    <property type="entry name" value="ABC_transporter-like_ATP-bd"/>
</dbReference>
<dbReference type="PANTHER" id="PTHR42939:SF1">
    <property type="entry name" value="ABC TRANSPORTER ATP-BINDING PROTEIN ALBC-RELATED"/>
    <property type="match status" value="1"/>
</dbReference>
<dbReference type="GO" id="GO:0005524">
    <property type="term" value="F:ATP binding"/>
    <property type="evidence" value="ECO:0007669"/>
    <property type="project" value="UniProtKB-KW"/>
</dbReference>
<sequence length="243" mass="28158">MDIRNLTFKYPKGTKYVLDDVSFTLKKEKINAIVGVNGSGKTTLFDCITRVLTPQSGDINLPNINEILYLTQTIYFSPVIKGKDFAKFILRLDNRPANKDVQYFLEPLTDREKELFIHLWDLKLGKMSLGERKWLFITLLSQIINRSIYIFDEPTSGVDPSSRRKIFTKISALIRNGKTCIMSTHQLQDLMNLECHLIMLHQGSIVYEGDFQEWLQKYDTSNPDEAFEIMLDSTERSNYQQPS</sequence>
<dbReference type="InterPro" id="IPR051782">
    <property type="entry name" value="ABC_Transporter_VariousFunc"/>
</dbReference>
<evidence type="ECO:0000256" key="3">
    <source>
        <dbReference type="ARBA" id="ARBA00022840"/>
    </source>
</evidence>
<gene>
    <name evidence="5" type="ORF">J2S08_002461</name>
</gene>
<comment type="caution">
    <text evidence="5">The sequence shown here is derived from an EMBL/GenBank/DDBJ whole genome shotgun (WGS) entry which is preliminary data.</text>
</comment>
<evidence type="ECO:0000256" key="1">
    <source>
        <dbReference type="ARBA" id="ARBA00022448"/>
    </source>
</evidence>
<dbReference type="Gene3D" id="3.40.50.300">
    <property type="entry name" value="P-loop containing nucleotide triphosphate hydrolases"/>
    <property type="match status" value="1"/>
</dbReference>
<keyword evidence="1" id="KW-0813">Transport</keyword>
<dbReference type="EMBL" id="JAUSTT010000014">
    <property type="protein sequence ID" value="MDQ0176603.1"/>
    <property type="molecule type" value="Genomic_DNA"/>
</dbReference>
<evidence type="ECO:0000313" key="6">
    <source>
        <dbReference type="Proteomes" id="UP001223586"/>
    </source>
</evidence>
<feature type="domain" description="ABC transporter" evidence="4">
    <location>
        <begin position="1"/>
        <end position="227"/>
    </location>
</feature>
<evidence type="ECO:0000313" key="5">
    <source>
        <dbReference type="EMBL" id="MDQ0176603.1"/>
    </source>
</evidence>
<keyword evidence="3 5" id="KW-0067">ATP-binding</keyword>
<keyword evidence="2" id="KW-0547">Nucleotide-binding</keyword>
<accession>A0ABT9WTH5</accession>
<dbReference type="RefSeq" id="WP_307229887.1">
    <property type="nucleotide sequence ID" value="NZ_JAUSTT010000014.1"/>
</dbReference>
<evidence type="ECO:0000259" key="4">
    <source>
        <dbReference type="PROSITE" id="PS50893"/>
    </source>
</evidence>
<dbReference type="Pfam" id="PF00005">
    <property type="entry name" value="ABC_tran"/>
    <property type="match status" value="1"/>
</dbReference>
<dbReference type="InterPro" id="IPR003593">
    <property type="entry name" value="AAA+_ATPase"/>
</dbReference>
<dbReference type="SUPFAM" id="SSF52540">
    <property type="entry name" value="P-loop containing nucleoside triphosphate hydrolases"/>
    <property type="match status" value="1"/>
</dbReference>
<keyword evidence="6" id="KW-1185">Reference proteome</keyword>
<name>A0ABT9WTH5_9BACI</name>
<dbReference type="PROSITE" id="PS50893">
    <property type="entry name" value="ABC_TRANSPORTER_2"/>
    <property type="match status" value="1"/>
</dbReference>
<proteinExistence type="predicted"/>
<organism evidence="5 6">
    <name type="scientific">Bacillus chungangensis</name>
    <dbReference type="NCBI Taxonomy" id="587633"/>
    <lineage>
        <taxon>Bacteria</taxon>
        <taxon>Bacillati</taxon>
        <taxon>Bacillota</taxon>
        <taxon>Bacilli</taxon>
        <taxon>Bacillales</taxon>
        <taxon>Bacillaceae</taxon>
        <taxon>Bacillus</taxon>
    </lineage>
</organism>
<dbReference type="SMART" id="SM00382">
    <property type="entry name" value="AAA"/>
    <property type="match status" value="1"/>
</dbReference>